<protein>
    <recommendedName>
        <fullName evidence="6">RxLR effector protein</fullName>
    </recommendedName>
</protein>
<evidence type="ECO:0000256" key="2">
    <source>
        <dbReference type="SAM" id="Phobius"/>
    </source>
</evidence>
<feature type="transmembrane region" description="Helical" evidence="2">
    <location>
        <begin position="170"/>
        <end position="193"/>
    </location>
</feature>
<evidence type="ECO:0000256" key="3">
    <source>
        <dbReference type="SAM" id="SignalP"/>
    </source>
</evidence>
<gene>
    <name evidence="4" type="ORF">JG688_00011374</name>
</gene>
<keyword evidence="2" id="KW-1133">Transmembrane helix</keyword>
<evidence type="ECO:0000313" key="4">
    <source>
        <dbReference type="EMBL" id="KAG6956530.1"/>
    </source>
</evidence>
<reference evidence="4" key="1">
    <citation type="submission" date="2021-01" db="EMBL/GenBank/DDBJ databases">
        <title>Phytophthora aleatoria, a newly-described species from Pinus radiata is distinct from Phytophthora cactorum isolates based on comparative genomics.</title>
        <authorList>
            <person name="Mcdougal R."/>
            <person name="Panda P."/>
            <person name="Williams N."/>
            <person name="Studholme D.J."/>
        </authorList>
    </citation>
    <scope>NUCLEOTIDE SEQUENCE</scope>
    <source>
        <strain evidence="4">NZFS 4037</strain>
    </source>
</reference>
<keyword evidence="3" id="KW-0732">Signal</keyword>
<name>A0A8J5ICS1_9STRA</name>
<evidence type="ECO:0000256" key="1">
    <source>
        <dbReference type="SAM" id="MobiDB-lite"/>
    </source>
</evidence>
<proteinExistence type="predicted"/>
<organism evidence="4 5">
    <name type="scientific">Phytophthora aleatoria</name>
    <dbReference type="NCBI Taxonomy" id="2496075"/>
    <lineage>
        <taxon>Eukaryota</taxon>
        <taxon>Sar</taxon>
        <taxon>Stramenopiles</taxon>
        <taxon>Oomycota</taxon>
        <taxon>Peronosporomycetes</taxon>
        <taxon>Peronosporales</taxon>
        <taxon>Peronosporaceae</taxon>
        <taxon>Phytophthora</taxon>
    </lineage>
</organism>
<feature type="compositionally biased region" description="Basic and acidic residues" evidence="1">
    <location>
        <begin position="33"/>
        <end position="59"/>
    </location>
</feature>
<feature type="chain" id="PRO_5035168550" description="RxLR effector protein" evidence="3">
    <location>
        <begin position="22"/>
        <end position="210"/>
    </location>
</feature>
<keyword evidence="2" id="KW-0812">Transmembrane</keyword>
<evidence type="ECO:0008006" key="6">
    <source>
        <dbReference type="Google" id="ProtNLM"/>
    </source>
</evidence>
<dbReference type="EMBL" id="JAENGY010000793">
    <property type="protein sequence ID" value="KAG6956530.1"/>
    <property type="molecule type" value="Genomic_DNA"/>
</dbReference>
<accession>A0A8J5ICS1</accession>
<dbReference type="Proteomes" id="UP000709295">
    <property type="component" value="Unassembled WGS sequence"/>
</dbReference>
<evidence type="ECO:0000313" key="5">
    <source>
        <dbReference type="Proteomes" id="UP000709295"/>
    </source>
</evidence>
<dbReference type="AlphaFoldDB" id="A0A8J5ICS1"/>
<sequence>MHKRILLLLLLTAYFSDLISADPTENGIGTESDSSHTRFETGETRRTLRNDKAADHAEDGVPDEENEERALPRSKLGKFKNLFQRNTKTISALQKDPTIMKKMERLDRNPSIQKGIKSVKENPEMMQNVQSLSKNQELIKSLQKSPSTKTIREVDSVLSRGQSGARAEKAVIFVLLFGVFGAMGVAGGLYYLLKKLGVGNSDSVDSSAGA</sequence>
<keyword evidence="2" id="KW-0472">Membrane</keyword>
<comment type="caution">
    <text evidence="4">The sequence shown here is derived from an EMBL/GenBank/DDBJ whole genome shotgun (WGS) entry which is preliminary data.</text>
</comment>
<feature type="signal peptide" evidence="3">
    <location>
        <begin position="1"/>
        <end position="21"/>
    </location>
</feature>
<feature type="region of interest" description="Disordered" evidence="1">
    <location>
        <begin position="24"/>
        <end position="73"/>
    </location>
</feature>
<keyword evidence="5" id="KW-1185">Reference proteome</keyword>